<organism evidence="2 3">
    <name type="scientific">Penicillium capsulatum</name>
    <dbReference type="NCBI Taxonomy" id="69766"/>
    <lineage>
        <taxon>Eukaryota</taxon>
        <taxon>Fungi</taxon>
        <taxon>Dikarya</taxon>
        <taxon>Ascomycota</taxon>
        <taxon>Pezizomycotina</taxon>
        <taxon>Eurotiomycetes</taxon>
        <taxon>Eurotiomycetidae</taxon>
        <taxon>Eurotiales</taxon>
        <taxon>Aspergillaceae</taxon>
        <taxon>Penicillium</taxon>
    </lineage>
</organism>
<dbReference type="Proteomes" id="UP001146351">
    <property type="component" value="Unassembled WGS sequence"/>
</dbReference>
<dbReference type="Pfam" id="PF00583">
    <property type="entry name" value="Acetyltransf_1"/>
    <property type="match status" value="1"/>
</dbReference>
<evidence type="ECO:0000313" key="3">
    <source>
        <dbReference type="Proteomes" id="UP001146351"/>
    </source>
</evidence>
<gene>
    <name evidence="2" type="ORF">N7492_006638</name>
</gene>
<dbReference type="Gene3D" id="3.40.630.30">
    <property type="match status" value="1"/>
</dbReference>
<keyword evidence="3" id="KW-1185">Reference proteome</keyword>
<protein>
    <recommendedName>
        <fullName evidence="1">N-acetyltransferase domain-containing protein</fullName>
    </recommendedName>
</protein>
<dbReference type="AlphaFoldDB" id="A0A9W9I0K2"/>
<feature type="domain" description="N-acetyltransferase" evidence="1">
    <location>
        <begin position="20"/>
        <end position="69"/>
    </location>
</feature>
<dbReference type="CDD" id="cd04301">
    <property type="entry name" value="NAT_SF"/>
    <property type="match status" value="1"/>
</dbReference>
<evidence type="ECO:0000259" key="1">
    <source>
        <dbReference type="Pfam" id="PF00583"/>
    </source>
</evidence>
<dbReference type="EMBL" id="JAPQKO010000005">
    <property type="protein sequence ID" value="KAJ5161246.1"/>
    <property type="molecule type" value="Genomic_DNA"/>
</dbReference>
<reference evidence="2" key="2">
    <citation type="journal article" date="2023" name="IMA Fungus">
        <title>Comparative genomic study of the Penicillium genus elucidates a diverse pangenome and 15 lateral gene transfer events.</title>
        <authorList>
            <person name="Petersen C."/>
            <person name="Sorensen T."/>
            <person name="Nielsen M.R."/>
            <person name="Sondergaard T.E."/>
            <person name="Sorensen J.L."/>
            <person name="Fitzpatrick D.A."/>
            <person name="Frisvad J.C."/>
            <person name="Nielsen K.L."/>
        </authorList>
    </citation>
    <scope>NUCLEOTIDE SEQUENCE</scope>
    <source>
        <strain evidence="2">IBT 21917</strain>
    </source>
</reference>
<dbReference type="InterPro" id="IPR016181">
    <property type="entry name" value="Acyl_CoA_acyltransferase"/>
</dbReference>
<dbReference type="OrthoDB" id="410198at2759"/>
<dbReference type="GO" id="GO:0016747">
    <property type="term" value="F:acyltransferase activity, transferring groups other than amino-acyl groups"/>
    <property type="evidence" value="ECO:0007669"/>
    <property type="project" value="InterPro"/>
</dbReference>
<name>A0A9W9I0K2_9EURO</name>
<sequence length="72" mass="8159">MSELANVLYTIAKEVETLDRFWYVVYICVDPDPQRCGIGSKLIQRAFQRAKANDLPLATCAEPASCDFYLLN</sequence>
<comment type="caution">
    <text evidence="2">The sequence shown here is derived from an EMBL/GenBank/DDBJ whole genome shotgun (WGS) entry which is preliminary data.</text>
</comment>
<proteinExistence type="predicted"/>
<dbReference type="SUPFAM" id="SSF55729">
    <property type="entry name" value="Acyl-CoA N-acyltransferases (Nat)"/>
    <property type="match status" value="1"/>
</dbReference>
<evidence type="ECO:0000313" key="2">
    <source>
        <dbReference type="EMBL" id="KAJ5161246.1"/>
    </source>
</evidence>
<accession>A0A9W9I0K2</accession>
<dbReference type="InterPro" id="IPR000182">
    <property type="entry name" value="GNAT_dom"/>
</dbReference>
<reference evidence="2" key="1">
    <citation type="submission" date="2022-11" db="EMBL/GenBank/DDBJ databases">
        <authorList>
            <person name="Petersen C."/>
        </authorList>
    </citation>
    <scope>NUCLEOTIDE SEQUENCE</scope>
    <source>
        <strain evidence="2">IBT 21917</strain>
    </source>
</reference>